<proteinExistence type="predicted"/>
<feature type="region of interest" description="Disordered" evidence="1">
    <location>
        <begin position="254"/>
        <end position="274"/>
    </location>
</feature>
<dbReference type="Pfam" id="PF08608">
    <property type="entry name" value="Wyosine_form"/>
    <property type="match status" value="1"/>
</dbReference>
<accession>A0A4R1HWZ4</accession>
<dbReference type="InterPro" id="IPR024344">
    <property type="entry name" value="MDMPI_metal-binding"/>
</dbReference>
<dbReference type="SUPFAM" id="SSF109854">
    <property type="entry name" value="DinB/YfiT-like putative metalloenzymes"/>
    <property type="match status" value="1"/>
</dbReference>
<feature type="domain" description="Mycothiol-dependent maleylpyruvate isomerase metal-binding" evidence="3">
    <location>
        <begin position="12"/>
        <end position="148"/>
    </location>
</feature>
<evidence type="ECO:0000259" key="2">
    <source>
        <dbReference type="Pfam" id="PF08608"/>
    </source>
</evidence>
<name>A0A4R1HWZ4_PSEEN</name>
<sequence length="274" mass="29755">MPVSMDALADDLAAESADLRALLAPLSEQDWRRETPAVGWTIADQVSHLAYFDDVAVQSAVRPDEFEAEKARIEADGGINPDTIAEQFRDVSGDAMLTWFDEARDRLLEAFRSLDPKARVPWFGPAMSAASSLTARIMETWAHGQDVADTLGATREPSGRLRHVAHIGVGARAFSYYANGREMPDAPIRVELTAPDGDVWTWGPDDAADRVTGPALDFCLAVTQRRHRDDVDLTITGPAATEWMSFAQAFAGDAGTGREPGQFAAQHSTTGERA</sequence>
<evidence type="ECO:0000256" key="1">
    <source>
        <dbReference type="SAM" id="MobiDB-lite"/>
    </source>
</evidence>
<dbReference type="RefSeq" id="WP_132422627.1">
    <property type="nucleotide sequence ID" value="NZ_SMFZ01000001.1"/>
</dbReference>
<dbReference type="AlphaFoldDB" id="A0A4R1HWZ4"/>
<gene>
    <name evidence="4" type="ORF">EV378_1840</name>
</gene>
<dbReference type="NCBIfam" id="TIGR03083">
    <property type="entry name" value="maleylpyruvate isomerase family mycothiol-dependent enzyme"/>
    <property type="match status" value="1"/>
</dbReference>
<keyword evidence="5" id="KW-1185">Reference proteome</keyword>
<dbReference type="EMBL" id="SMFZ01000001">
    <property type="protein sequence ID" value="TCK26013.1"/>
    <property type="molecule type" value="Genomic_DNA"/>
</dbReference>
<evidence type="ECO:0000259" key="3">
    <source>
        <dbReference type="Pfam" id="PF11716"/>
    </source>
</evidence>
<comment type="caution">
    <text evidence="4">The sequence shown here is derived from an EMBL/GenBank/DDBJ whole genome shotgun (WGS) entry which is preliminary data.</text>
</comment>
<dbReference type="InterPro" id="IPR017517">
    <property type="entry name" value="Maleyloyr_isom"/>
</dbReference>
<dbReference type="Pfam" id="PF11716">
    <property type="entry name" value="MDMPI_N"/>
    <property type="match status" value="1"/>
</dbReference>
<feature type="compositionally biased region" description="Polar residues" evidence="1">
    <location>
        <begin position="265"/>
        <end position="274"/>
    </location>
</feature>
<evidence type="ECO:0000313" key="4">
    <source>
        <dbReference type="EMBL" id="TCK26013.1"/>
    </source>
</evidence>
<evidence type="ECO:0000313" key="5">
    <source>
        <dbReference type="Proteomes" id="UP000295560"/>
    </source>
</evidence>
<dbReference type="OrthoDB" id="113180at2"/>
<dbReference type="Proteomes" id="UP000295560">
    <property type="component" value="Unassembled WGS sequence"/>
</dbReference>
<dbReference type="InterPro" id="IPR017518">
    <property type="entry name" value="CHP03084"/>
</dbReference>
<dbReference type="Gene3D" id="1.20.120.450">
    <property type="entry name" value="dinb family like domain"/>
    <property type="match status" value="1"/>
</dbReference>
<organism evidence="4 5">
    <name type="scientific">Pseudonocardia endophytica</name>
    <dbReference type="NCBI Taxonomy" id="401976"/>
    <lineage>
        <taxon>Bacteria</taxon>
        <taxon>Bacillati</taxon>
        <taxon>Actinomycetota</taxon>
        <taxon>Actinomycetes</taxon>
        <taxon>Pseudonocardiales</taxon>
        <taxon>Pseudonocardiaceae</taxon>
        <taxon>Pseudonocardia</taxon>
    </lineage>
</organism>
<reference evidence="4 5" key="1">
    <citation type="submission" date="2019-03" db="EMBL/GenBank/DDBJ databases">
        <title>Sequencing the genomes of 1000 actinobacteria strains.</title>
        <authorList>
            <person name="Klenk H.-P."/>
        </authorList>
    </citation>
    <scope>NUCLEOTIDE SEQUENCE [LARGE SCALE GENOMIC DNA]</scope>
    <source>
        <strain evidence="4 5">DSM 44969</strain>
    </source>
</reference>
<dbReference type="GO" id="GO:0046872">
    <property type="term" value="F:metal ion binding"/>
    <property type="evidence" value="ECO:0007669"/>
    <property type="project" value="InterPro"/>
</dbReference>
<protein>
    <submittedName>
        <fullName evidence="4">Uncharacterized protein (TIGR03084 family)</fullName>
    </submittedName>
</protein>
<dbReference type="NCBIfam" id="TIGR03084">
    <property type="entry name" value="TIGR03084 family metal-binding protein"/>
    <property type="match status" value="1"/>
</dbReference>
<feature type="domain" description="tRNA wybutosine-synthesis" evidence="2">
    <location>
        <begin position="186"/>
        <end position="233"/>
    </location>
</feature>
<dbReference type="InterPro" id="IPR034660">
    <property type="entry name" value="DinB/YfiT-like"/>
</dbReference>
<dbReference type="InterPro" id="IPR013917">
    <property type="entry name" value="tRNA_wybutosine-synth"/>
</dbReference>